<dbReference type="KEGG" id="lbe:MOO44_04730"/>
<organism evidence="1 2">
    <name type="scientific">Nicoliella spurrieriana</name>
    <dbReference type="NCBI Taxonomy" id="2925830"/>
    <lineage>
        <taxon>Bacteria</taxon>
        <taxon>Bacillati</taxon>
        <taxon>Bacillota</taxon>
        <taxon>Bacilli</taxon>
        <taxon>Lactobacillales</taxon>
        <taxon>Lactobacillaceae</taxon>
        <taxon>Nicoliella</taxon>
    </lineage>
</organism>
<proteinExistence type="predicted"/>
<keyword evidence="2" id="KW-1185">Reference proteome</keyword>
<reference evidence="1" key="1">
    <citation type="journal article" date="2022" name="Int. J. Syst. Evol. Microbiol.">
        <title>Apilactobacillus apisilvae sp. nov., Nicolia spurrieriana gen. nov. sp. nov., Bombilactobacillus folatiphilus sp. nov. and Bombilactobacillus thymidiniphilus sp. nov., four new lactic acid bacterial isolates from stingless bees Tetragonula carbonaria and Austroplebeia australis.</title>
        <authorList>
            <person name="Oliphant S.A."/>
            <person name="Watson-Haigh N.S."/>
            <person name="Sumby K.M."/>
            <person name="Gardner J."/>
            <person name="Groom S."/>
            <person name="Jiranek V."/>
        </authorList>
    </citation>
    <scope>NUCLEOTIDE SEQUENCE</scope>
    <source>
        <strain evidence="1">SGEP1_A5</strain>
    </source>
</reference>
<dbReference type="EMBL" id="CP093361">
    <property type="protein sequence ID" value="UQS87463.1"/>
    <property type="molecule type" value="Genomic_DNA"/>
</dbReference>
<evidence type="ECO:0000313" key="2">
    <source>
        <dbReference type="Proteomes" id="UP000831181"/>
    </source>
</evidence>
<gene>
    <name evidence="1" type="ORF">MOO44_04730</name>
</gene>
<dbReference type="RefSeq" id="WP_260117270.1">
    <property type="nucleotide sequence ID" value="NZ_CP093361.1"/>
</dbReference>
<protein>
    <submittedName>
        <fullName evidence="1">Uncharacterized protein</fullName>
    </submittedName>
</protein>
<evidence type="ECO:0000313" key="1">
    <source>
        <dbReference type="EMBL" id="UQS87463.1"/>
    </source>
</evidence>
<accession>A0A976X5X7</accession>
<dbReference type="AlphaFoldDB" id="A0A976X5X7"/>
<sequence>MENNEWLLEQLQKFAKTEPDFPDRCLFEAAQRMVVEQAKRIQQANDELDGRIWSPDKW</sequence>
<name>A0A976X5X7_9LACO</name>
<dbReference type="Proteomes" id="UP000831181">
    <property type="component" value="Chromosome"/>
</dbReference>